<evidence type="ECO:0000313" key="4">
    <source>
        <dbReference type="Proteomes" id="UP000093795"/>
    </source>
</evidence>
<accession>A0A1A3CRP7</accession>
<protein>
    <recommendedName>
        <fullName evidence="2">Putative host cell surface-exposed lipoprotein Ltp-like HTH region domain-containing protein</fullName>
    </recommendedName>
</protein>
<dbReference type="InterPro" id="IPR036388">
    <property type="entry name" value="WH-like_DNA-bd_sf"/>
</dbReference>
<sequence length="139" mass="14528">MGSIGNNNHTSSTSAKSGGTTATVAVAPPVAPTTTKSGFTPAQDNAIAKAKSYLAYTGFSKQGLIKQLEYDKFSTADATFAVEQIEATGGVDWNEQAVKKAKSYLSYSSFSKDGLINQLEYDGFTPSEAEYGANVAYGG</sequence>
<gene>
    <name evidence="3" type="ORF">A9X01_14710</name>
</gene>
<dbReference type="Gene3D" id="1.10.10.10">
    <property type="entry name" value="Winged helix-like DNA-binding domain superfamily/Winged helix DNA-binding domain"/>
    <property type="match status" value="2"/>
</dbReference>
<comment type="caution">
    <text evidence="3">The sequence shown here is derived from an EMBL/GenBank/DDBJ whole genome shotgun (WGS) entry which is preliminary data.</text>
</comment>
<proteinExistence type="predicted"/>
<dbReference type="Proteomes" id="UP000093795">
    <property type="component" value="Unassembled WGS sequence"/>
</dbReference>
<dbReference type="InterPro" id="IPR011434">
    <property type="entry name" value="Ltp-like_HTH"/>
</dbReference>
<dbReference type="AlphaFoldDB" id="A0A1A3CRP7"/>
<organism evidence="3 4">
    <name type="scientific">Mycobacterium asiaticum</name>
    <dbReference type="NCBI Taxonomy" id="1790"/>
    <lineage>
        <taxon>Bacteria</taxon>
        <taxon>Bacillati</taxon>
        <taxon>Actinomycetota</taxon>
        <taxon>Actinomycetes</taxon>
        <taxon>Mycobacteriales</taxon>
        <taxon>Mycobacteriaceae</taxon>
        <taxon>Mycobacterium</taxon>
    </lineage>
</organism>
<feature type="domain" description="Putative host cell surface-exposed lipoprotein Ltp-like HTH region" evidence="2">
    <location>
        <begin position="43"/>
        <end position="85"/>
    </location>
</feature>
<reference evidence="3 4" key="1">
    <citation type="submission" date="2016-06" db="EMBL/GenBank/DDBJ databases">
        <authorList>
            <person name="Kjaerup R.B."/>
            <person name="Dalgaard T.S."/>
            <person name="Juul-Madsen H.R."/>
        </authorList>
    </citation>
    <scope>NUCLEOTIDE SEQUENCE [LARGE SCALE GENOMIC DNA]</scope>
    <source>
        <strain evidence="3 4">1081914.2</strain>
    </source>
</reference>
<feature type="region of interest" description="Disordered" evidence="1">
    <location>
        <begin position="1"/>
        <end position="41"/>
    </location>
</feature>
<dbReference type="Pfam" id="PF07553">
    <property type="entry name" value="Lipoprotein_Ltp"/>
    <property type="match status" value="2"/>
</dbReference>
<name>A0A1A3CRP7_MYCAS</name>
<feature type="compositionally biased region" description="Low complexity" evidence="1">
    <location>
        <begin position="10"/>
        <end position="37"/>
    </location>
</feature>
<dbReference type="EMBL" id="LZKQ01000070">
    <property type="protein sequence ID" value="OBI88651.1"/>
    <property type="molecule type" value="Genomic_DNA"/>
</dbReference>
<evidence type="ECO:0000259" key="2">
    <source>
        <dbReference type="Pfam" id="PF07553"/>
    </source>
</evidence>
<feature type="domain" description="Putative host cell surface-exposed lipoprotein Ltp-like HTH region" evidence="2">
    <location>
        <begin position="92"/>
        <end position="132"/>
    </location>
</feature>
<evidence type="ECO:0000313" key="3">
    <source>
        <dbReference type="EMBL" id="OBI88651.1"/>
    </source>
</evidence>
<evidence type="ECO:0000256" key="1">
    <source>
        <dbReference type="SAM" id="MobiDB-lite"/>
    </source>
</evidence>